<dbReference type="Pfam" id="PF13421">
    <property type="entry name" value="Band_7_1"/>
    <property type="match status" value="1"/>
</dbReference>
<dbReference type="CDD" id="cd03408">
    <property type="entry name" value="SPFH_like_u1"/>
    <property type="match status" value="1"/>
</dbReference>
<proteinExistence type="predicted"/>
<dbReference type="InterPro" id="IPR025640">
    <property type="entry name" value="GYF_2"/>
</dbReference>
<dbReference type="AlphaFoldDB" id="A0A3B0VTJ4"/>
<gene>
    <name evidence="3" type="ORF">MNBD_GAMMA02-1460</name>
</gene>
<evidence type="ECO:0000259" key="2">
    <source>
        <dbReference type="Pfam" id="PF14237"/>
    </source>
</evidence>
<dbReference type="EMBL" id="UOFA01000013">
    <property type="protein sequence ID" value="VAW43700.1"/>
    <property type="molecule type" value="Genomic_DNA"/>
</dbReference>
<reference evidence="3" key="1">
    <citation type="submission" date="2018-06" db="EMBL/GenBank/DDBJ databases">
        <authorList>
            <person name="Zhirakovskaya E."/>
        </authorList>
    </citation>
    <scope>NUCLEOTIDE SEQUENCE</scope>
</reference>
<dbReference type="PANTHER" id="PTHR37826:SF2">
    <property type="entry name" value="ZINC-RIBBON DOMAIN-CONTAINING PROTEIN"/>
    <property type="match status" value="1"/>
</dbReference>
<feature type="domain" description="GYF" evidence="2">
    <location>
        <begin position="307"/>
        <end position="355"/>
    </location>
</feature>
<protein>
    <recommendedName>
        <fullName evidence="4">Virion core protein (Lumpy skin disease virus)</fullName>
    </recommendedName>
</protein>
<dbReference type="PANTHER" id="PTHR37826">
    <property type="entry name" value="FLOTILLIN BAND_7_5 DOMAIN PROTEIN"/>
    <property type="match status" value="1"/>
</dbReference>
<evidence type="ECO:0000259" key="1">
    <source>
        <dbReference type="Pfam" id="PF13421"/>
    </source>
</evidence>
<evidence type="ECO:0000313" key="3">
    <source>
        <dbReference type="EMBL" id="VAW43700.1"/>
    </source>
</evidence>
<dbReference type="SUPFAM" id="SSF117892">
    <property type="entry name" value="Band 7/SPFH domain"/>
    <property type="match status" value="1"/>
</dbReference>
<feature type="domain" description="SPFH" evidence="1">
    <location>
        <begin position="26"/>
        <end position="233"/>
    </location>
</feature>
<dbReference type="Pfam" id="PF14237">
    <property type="entry name" value="GYF_2"/>
    <property type="match status" value="1"/>
</dbReference>
<evidence type="ECO:0008006" key="4">
    <source>
        <dbReference type="Google" id="ProtNLM"/>
    </source>
</evidence>
<accession>A0A3B0VTJ4</accession>
<dbReference type="InterPro" id="IPR033880">
    <property type="entry name" value="SPFH_YdjI"/>
</dbReference>
<name>A0A3B0VTJ4_9ZZZZ</name>
<organism evidence="3">
    <name type="scientific">hydrothermal vent metagenome</name>
    <dbReference type="NCBI Taxonomy" id="652676"/>
    <lineage>
        <taxon>unclassified sequences</taxon>
        <taxon>metagenomes</taxon>
        <taxon>ecological metagenomes</taxon>
    </lineage>
</organism>
<sequence length="369" mass="40597">MSIWDKLFGELVDVIDWTDDTSHTLVYRFPRYGNEIKNGAMLTVREGQLAVLVNEGEVADVFEPGLYELNTANVPILSSLQGWKHGFESPYKAEVYFFNTKVFTDMKWGLRNPLILRDPEFGVIRVRAFGSYAFRITDPHKMISEIVGTDGHFVLEEIIGQLKNLVVTGFAKVISESGVPVLDLAASYDDLGQFLTDQIQPMFDAYGLKLETMLVENVSVPESVEKALDERASSIAVGDLNRFTRYQQAQSMRDAANNQTGAAGGGMAMGMGFGMAQSFGQALGKGDATDPLMPPPVPEKVQEIKHYFVVIDGDRVGPVNLVAVADMIANNQINAETLMWTAGLGDWMAAESLSEIQLHLNNQPPAVPK</sequence>
<dbReference type="InterPro" id="IPR036013">
    <property type="entry name" value="Band_7/SPFH_dom_sf"/>
</dbReference>